<sequence>MAREFVSQPSSASSGSFDLRRSLRAARSRPWLVNSVLRGRSTAATGVKDCEDAPSSSATTTVTIVSDPAPTATASCGSEKQSSDDKTAAEAKAATSVKARAKAKAMGSLIPVPVTPVLNGMLSSSSRLCGSTTPGKEDDVGKDKTTAASRTVTGETASASRLPVRIKASLVGPRPAPEQVRLDKPLVAYAGRPVDKEAGKKRETEGIGGGGFRPIVRRPEAMSIQRCINSEPIRSTRFDRPVKSILKHHVDLVGEMEPTTPNSAGHGVTSGAPDQKKSVTFAPSLLITPARCWPKHIVPEWRCRQCDSCGHLSWCRELEGAKLGLQASDVWLEDQLIRGHDYLKQSGGYLSKHGSHAPTELWSF</sequence>
<organism evidence="2 3">
    <name type="scientific">Fonsecaea monophora</name>
    <dbReference type="NCBI Taxonomy" id="254056"/>
    <lineage>
        <taxon>Eukaryota</taxon>
        <taxon>Fungi</taxon>
        <taxon>Dikarya</taxon>
        <taxon>Ascomycota</taxon>
        <taxon>Pezizomycotina</taxon>
        <taxon>Eurotiomycetes</taxon>
        <taxon>Chaetothyriomycetidae</taxon>
        <taxon>Chaetothyriales</taxon>
        <taxon>Herpotrichiellaceae</taxon>
        <taxon>Fonsecaea</taxon>
    </lineage>
</organism>
<dbReference type="EMBL" id="LVKK01000064">
    <property type="protein sequence ID" value="OAG37924.1"/>
    <property type="molecule type" value="Genomic_DNA"/>
</dbReference>
<dbReference type="GeneID" id="34603049"/>
<feature type="region of interest" description="Disordered" evidence="1">
    <location>
        <begin position="43"/>
        <end position="90"/>
    </location>
</feature>
<feature type="compositionally biased region" description="Low complexity" evidence="1">
    <location>
        <begin position="55"/>
        <end position="66"/>
    </location>
</feature>
<gene>
    <name evidence="2" type="ORF">AYO21_07896</name>
</gene>
<evidence type="ECO:0000313" key="2">
    <source>
        <dbReference type="EMBL" id="OAG37924.1"/>
    </source>
</evidence>
<evidence type="ECO:0000313" key="3">
    <source>
        <dbReference type="Proteomes" id="UP000077002"/>
    </source>
</evidence>
<proteinExistence type="predicted"/>
<name>A0A177F0S6_9EURO</name>
<feature type="compositionally biased region" description="Basic and acidic residues" evidence="1">
    <location>
        <begin position="135"/>
        <end position="145"/>
    </location>
</feature>
<evidence type="ECO:0000256" key="1">
    <source>
        <dbReference type="SAM" id="MobiDB-lite"/>
    </source>
</evidence>
<keyword evidence="3" id="KW-1185">Reference proteome</keyword>
<dbReference type="AlphaFoldDB" id="A0A177F0S6"/>
<reference evidence="2 3" key="1">
    <citation type="submission" date="2016-03" db="EMBL/GenBank/DDBJ databases">
        <title>Draft genome sequence of the Fonsecaea monophora CBS 269.37.</title>
        <authorList>
            <person name="Bombassaro A."/>
            <person name="Vinicius W.A."/>
            <person name="De Hoog S."/>
            <person name="Sun J."/>
            <person name="Souza E.M."/>
            <person name="Raittz R.T."/>
            <person name="Costa F."/>
            <person name="Leao A.C."/>
            <person name="Tadra-Sfeir M.Z."/>
            <person name="Baura V."/>
            <person name="Balsanelli E."/>
            <person name="Pedrosa F.O."/>
            <person name="Moreno L.F."/>
            <person name="Steffens M.B."/>
            <person name="Xi L."/>
            <person name="Bocca A.L."/>
            <person name="Felipe M.S."/>
            <person name="Teixeira M."/>
            <person name="Telles Filho F.Q."/>
            <person name="Azevedo C.M."/>
            <person name="Gomes R."/>
            <person name="Vicente V.A."/>
        </authorList>
    </citation>
    <scope>NUCLEOTIDE SEQUENCE [LARGE SCALE GENOMIC DNA]</scope>
    <source>
        <strain evidence="2 3">CBS 269.37</strain>
    </source>
</reference>
<feature type="region of interest" description="Disordered" evidence="1">
    <location>
        <begin position="128"/>
        <end position="156"/>
    </location>
</feature>
<comment type="caution">
    <text evidence="2">The sequence shown here is derived from an EMBL/GenBank/DDBJ whole genome shotgun (WGS) entry which is preliminary data.</text>
</comment>
<dbReference type="OrthoDB" id="4140498at2759"/>
<dbReference type="Proteomes" id="UP000077002">
    <property type="component" value="Unassembled WGS sequence"/>
</dbReference>
<protein>
    <submittedName>
        <fullName evidence="2">Uncharacterized protein</fullName>
    </submittedName>
</protein>
<feature type="compositionally biased region" description="Polar residues" evidence="1">
    <location>
        <begin position="146"/>
        <end position="156"/>
    </location>
</feature>
<dbReference type="RefSeq" id="XP_022509876.1">
    <property type="nucleotide sequence ID" value="XM_022657849.1"/>
</dbReference>
<accession>A0A177F0S6</accession>